<evidence type="ECO:0000313" key="2">
    <source>
        <dbReference type="EMBL" id="MET1473166.1"/>
    </source>
</evidence>
<dbReference type="RefSeq" id="WP_245170052.1">
    <property type="nucleotide sequence ID" value="NZ_JBEWCH010000001.1"/>
</dbReference>
<reference evidence="2 3" key="1">
    <citation type="submission" date="2024-06" db="EMBL/GenBank/DDBJ databases">
        <title>Burkholderia sola in Mexico.</title>
        <authorList>
            <person name="Estrada P."/>
        </authorList>
    </citation>
    <scope>NUCLEOTIDE SEQUENCE [LARGE SCALE GENOMIC DNA]</scope>
    <source>
        <strain evidence="2 3">CpTa8-5</strain>
    </source>
</reference>
<dbReference type="InterPro" id="IPR035895">
    <property type="entry name" value="HPr-like_sf"/>
</dbReference>
<dbReference type="Gene3D" id="3.30.1340.10">
    <property type="entry name" value="HPr-like"/>
    <property type="match status" value="1"/>
</dbReference>
<protein>
    <submittedName>
        <fullName evidence="2">HPr family phosphocarrier protein</fullName>
    </submittedName>
</protein>
<evidence type="ECO:0000313" key="3">
    <source>
        <dbReference type="Proteomes" id="UP001548587"/>
    </source>
</evidence>
<dbReference type="Pfam" id="PF00381">
    <property type="entry name" value="PTS-HPr"/>
    <property type="match status" value="1"/>
</dbReference>
<dbReference type="EMBL" id="JBEWCH010000001">
    <property type="protein sequence ID" value="MET1473166.1"/>
    <property type="molecule type" value="Genomic_DNA"/>
</dbReference>
<evidence type="ECO:0000259" key="1">
    <source>
        <dbReference type="PROSITE" id="PS51350"/>
    </source>
</evidence>
<comment type="caution">
    <text evidence="2">The sequence shown here is derived from an EMBL/GenBank/DDBJ whole genome shotgun (WGS) entry which is preliminary data.</text>
</comment>
<accession>A0ABV2C247</accession>
<sequence>MIWRMHYNHPLPTIRELECAFAADVGTFAPNGARNPPGRRPATLREIVTCRPPDVRNTCATVHRACRAPPRPPVRRLSSIVATVVYVEIGPAWNRNRGRAARDAAVDAARRFDSDIQLIANGHRCNAKDSGAIASLQVHGGTSAQVLATGPDEEAALHALLPLLQAS</sequence>
<feature type="domain" description="HPr" evidence="1">
    <location>
        <begin position="84"/>
        <end position="167"/>
    </location>
</feature>
<dbReference type="InterPro" id="IPR000032">
    <property type="entry name" value="HPr-like"/>
</dbReference>
<proteinExistence type="predicted"/>
<organism evidence="2 3">
    <name type="scientific">Burkholderia sola</name>
    <dbReference type="NCBI Taxonomy" id="2843302"/>
    <lineage>
        <taxon>Bacteria</taxon>
        <taxon>Pseudomonadati</taxon>
        <taxon>Pseudomonadota</taxon>
        <taxon>Betaproteobacteria</taxon>
        <taxon>Burkholderiales</taxon>
        <taxon>Burkholderiaceae</taxon>
        <taxon>Burkholderia</taxon>
        <taxon>Burkholderia cepacia complex</taxon>
    </lineage>
</organism>
<keyword evidence="3" id="KW-1185">Reference proteome</keyword>
<dbReference type="PROSITE" id="PS51350">
    <property type="entry name" value="PTS_HPR_DOM"/>
    <property type="match status" value="1"/>
</dbReference>
<name>A0ABV2C247_9BURK</name>
<dbReference type="Proteomes" id="UP001548587">
    <property type="component" value="Unassembled WGS sequence"/>
</dbReference>
<gene>
    <name evidence="2" type="ORF">ABXL37_02795</name>
</gene>
<dbReference type="SUPFAM" id="SSF55594">
    <property type="entry name" value="HPr-like"/>
    <property type="match status" value="1"/>
</dbReference>